<keyword evidence="1" id="KW-0472">Membrane</keyword>
<feature type="transmembrane region" description="Helical" evidence="1">
    <location>
        <begin position="96"/>
        <end position="114"/>
    </location>
</feature>
<keyword evidence="1" id="KW-1133">Transmembrane helix</keyword>
<evidence type="ECO:0000313" key="3">
    <source>
        <dbReference type="Proteomes" id="UP000245697"/>
    </source>
</evidence>
<keyword evidence="3" id="KW-1185">Reference proteome</keyword>
<evidence type="ECO:0000256" key="1">
    <source>
        <dbReference type="SAM" id="Phobius"/>
    </source>
</evidence>
<organism evidence="2 3">
    <name type="scientific">Actinoplanes xinjiangensis</name>
    <dbReference type="NCBI Taxonomy" id="512350"/>
    <lineage>
        <taxon>Bacteria</taxon>
        <taxon>Bacillati</taxon>
        <taxon>Actinomycetota</taxon>
        <taxon>Actinomycetes</taxon>
        <taxon>Micromonosporales</taxon>
        <taxon>Micromonosporaceae</taxon>
        <taxon>Actinoplanes</taxon>
    </lineage>
</organism>
<evidence type="ECO:0008006" key="4">
    <source>
        <dbReference type="Google" id="ProtNLM"/>
    </source>
</evidence>
<accession>A0A316F6E9</accession>
<reference evidence="2 3" key="1">
    <citation type="submission" date="2018-05" db="EMBL/GenBank/DDBJ databases">
        <title>Genomic Encyclopedia of Archaeal and Bacterial Type Strains, Phase II (KMG-II): from individual species to whole genera.</title>
        <authorList>
            <person name="Goeker M."/>
        </authorList>
    </citation>
    <scope>NUCLEOTIDE SEQUENCE [LARGE SCALE GENOMIC DNA]</scope>
    <source>
        <strain evidence="2 3">DSM 45184</strain>
    </source>
</reference>
<dbReference type="RefSeq" id="WP_109600441.1">
    <property type="nucleotide sequence ID" value="NZ_BONA01000076.1"/>
</dbReference>
<name>A0A316F6E9_9ACTN</name>
<gene>
    <name evidence="2" type="ORF">BC793_12187</name>
</gene>
<evidence type="ECO:0000313" key="2">
    <source>
        <dbReference type="EMBL" id="PWK39820.1"/>
    </source>
</evidence>
<proteinExistence type="predicted"/>
<comment type="caution">
    <text evidence="2">The sequence shown here is derived from an EMBL/GenBank/DDBJ whole genome shotgun (WGS) entry which is preliminary data.</text>
</comment>
<protein>
    <recommendedName>
        <fullName evidence="4">DUF3592 domain-containing protein</fullName>
    </recommendedName>
</protein>
<dbReference type="OrthoDB" id="3404172at2"/>
<dbReference type="AlphaFoldDB" id="A0A316F6E9"/>
<sequence>MLTVSFLLVGLFGDLEPSPPDGELVTAIADTVVPDSLGHLYYVSVRAATSQGRVTCSMGKSAFSDGVLPPLDAQIPIDWTPESCSWGEPAEQLPRWFFFLVAGIAGTLTGGWLFRSPSRSDS</sequence>
<keyword evidence="1" id="KW-0812">Transmembrane</keyword>
<dbReference type="Proteomes" id="UP000245697">
    <property type="component" value="Unassembled WGS sequence"/>
</dbReference>
<dbReference type="EMBL" id="QGGR01000021">
    <property type="protein sequence ID" value="PWK39820.1"/>
    <property type="molecule type" value="Genomic_DNA"/>
</dbReference>